<dbReference type="RefSeq" id="WP_208847271.1">
    <property type="nucleotide sequence ID" value="NZ_JAGGDJ010000004.1"/>
</dbReference>
<name>A0ABS3W7P0_9BACL</name>
<proteinExistence type="predicted"/>
<protein>
    <submittedName>
        <fullName evidence="2">DUF2975 domain-containing protein</fullName>
    </submittedName>
</protein>
<keyword evidence="1" id="KW-1133">Transmembrane helix</keyword>
<evidence type="ECO:0000256" key="1">
    <source>
        <dbReference type="SAM" id="Phobius"/>
    </source>
</evidence>
<feature type="transmembrane region" description="Helical" evidence="1">
    <location>
        <begin position="41"/>
        <end position="63"/>
    </location>
</feature>
<dbReference type="Pfam" id="PF11188">
    <property type="entry name" value="DUF2975"/>
    <property type="match status" value="1"/>
</dbReference>
<sequence>MERGTTFFLRATVVAIGLAILAICAWGLPLVIGDLADTFPAYMLLPVLIIAYASAIPFFYALYQALRLLRFIDRNHAFSERSVQALKRVKYCGFAICALYAASLPFLYLMAEKDDAPGLIVIGLVIAFASLVIAVFAAVLQQLLKSAVDFKSELDFTV</sequence>
<gene>
    <name evidence="2" type="ORF">I8J29_08940</name>
</gene>
<dbReference type="Proteomes" id="UP000670947">
    <property type="component" value="Unassembled WGS sequence"/>
</dbReference>
<accession>A0ABS3W7P0</accession>
<dbReference type="InterPro" id="IPR021354">
    <property type="entry name" value="DUF2975"/>
</dbReference>
<keyword evidence="3" id="KW-1185">Reference proteome</keyword>
<reference evidence="2 3" key="1">
    <citation type="submission" date="2021-03" db="EMBL/GenBank/DDBJ databases">
        <title>Paenibacillus artemisicola MWE-103 whole genome sequence.</title>
        <authorList>
            <person name="Ham Y.J."/>
        </authorList>
    </citation>
    <scope>NUCLEOTIDE SEQUENCE [LARGE SCALE GENOMIC DNA]</scope>
    <source>
        <strain evidence="2 3">MWE-103</strain>
    </source>
</reference>
<keyword evidence="1" id="KW-0812">Transmembrane</keyword>
<organism evidence="2 3">
    <name type="scientific">Paenibacillus artemisiicola</name>
    <dbReference type="NCBI Taxonomy" id="1172618"/>
    <lineage>
        <taxon>Bacteria</taxon>
        <taxon>Bacillati</taxon>
        <taxon>Bacillota</taxon>
        <taxon>Bacilli</taxon>
        <taxon>Bacillales</taxon>
        <taxon>Paenibacillaceae</taxon>
        <taxon>Paenibacillus</taxon>
    </lineage>
</organism>
<dbReference type="EMBL" id="JAGGDJ010000004">
    <property type="protein sequence ID" value="MBO7744318.1"/>
    <property type="molecule type" value="Genomic_DNA"/>
</dbReference>
<evidence type="ECO:0000313" key="2">
    <source>
        <dbReference type="EMBL" id="MBO7744318.1"/>
    </source>
</evidence>
<feature type="transmembrane region" description="Helical" evidence="1">
    <location>
        <begin position="91"/>
        <end position="111"/>
    </location>
</feature>
<keyword evidence="1" id="KW-0472">Membrane</keyword>
<comment type="caution">
    <text evidence="2">The sequence shown here is derived from an EMBL/GenBank/DDBJ whole genome shotgun (WGS) entry which is preliminary data.</text>
</comment>
<feature type="transmembrane region" description="Helical" evidence="1">
    <location>
        <begin position="117"/>
        <end position="140"/>
    </location>
</feature>
<feature type="transmembrane region" description="Helical" evidence="1">
    <location>
        <begin position="7"/>
        <end position="29"/>
    </location>
</feature>
<evidence type="ECO:0000313" key="3">
    <source>
        <dbReference type="Proteomes" id="UP000670947"/>
    </source>
</evidence>